<feature type="non-terminal residue" evidence="1">
    <location>
        <position position="52"/>
    </location>
</feature>
<dbReference type="RefSeq" id="WP_141653526.1">
    <property type="nucleotide sequence ID" value="NZ_CYGZ01000017.1"/>
</dbReference>
<proteinExistence type="predicted"/>
<evidence type="ECO:0000313" key="1">
    <source>
        <dbReference type="EMBL" id="CUA80929.1"/>
    </source>
</evidence>
<evidence type="ECO:0000313" key="2">
    <source>
        <dbReference type="Proteomes" id="UP000182738"/>
    </source>
</evidence>
<organism evidence="1 2">
    <name type="scientific">Anoxybacillus suryakundensis</name>
    <dbReference type="NCBI Taxonomy" id="1325335"/>
    <lineage>
        <taxon>Bacteria</taxon>
        <taxon>Bacillati</taxon>
        <taxon>Bacillota</taxon>
        <taxon>Bacilli</taxon>
        <taxon>Bacillales</taxon>
        <taxon>Anoxybacillaceae</taxon>
        <taxon>Anoxybacillus</taxon>
    </lineage>
</organism>
<reference evidence="2" key="1">
    <citation type="submission" date="2015-08" db="EMBL/GenBank/DDBJ databases">
        <authorList>
            <person name="Varghese N."/>
        </authorList>
    </citation>
    <scope>NUCLEOTIDE SEQUENCE [LARGE SCALE GENOMIC DNA]</scope>
    <source>
        <strain evidence="2">DSM 27374</strain>
    </source>
</reference>
<dbReference type="OrthoDB" id="368860at2"/>
<sequence length="52" mass="6183">MDKDTLFSSFGKWVTPLNSVKFTQRIEEMKQDKYTKKLTTKAYLLLFLHAQL</sequence>
<protein>
    <submittedName>
        <fullName evidence="1">Uncharacterized protein</fullName>
    </submittedName>
</protein>
<name>A0A0K6GQ96_9BACL</name>
<accession>A0A0K6GQ96</accession>
<dbReference type="Proteomes" id="UP000182738">
    <property type="component" value="Unassembled WGS sequence"/>
</dbReference>
<dbReference type="AlphaFoldDB" id="A0A0K6GQ96"/>
<keyword evidence="2" id="KW-1185">Reference proteome</keyword>
<dbReference type="EMBL" id="CYGZ01000017">
    <property type="protein sequence ID" value="CUA80929.1"/>
    <property type="molecule type" value="Genomic_DNA"/>
</dbReference>
<gene>
    <name evidence="1" type="ORF">Ga0061060_11752</name>
</gene>